<sequence length="399" mass="44727">MTELAGIYPVNPNALPDAEFAISDIALRELAQERESDSLNNQAPGISGVSAVCEGVVGFEPDSGLAIYQRNKAPLLSDQVTSYADKSKLEPVLNETEQNSVSQDHTPPRPSPSLLNLSQDCLALADSDIEKYILDGTEPSFPSLISLNDSHNQNLEKETPSKFLHQSSPIPVIPLSMSKRAKQSAEILNSKNKILQKKNKKENLKTNYITVTKKTTAKKKDFKAVKHKLPGSKKSIVKKTENPKKNKKAKKCIDITSSETESENTNFIELSKERVLIKRKIQIYSSDSENEENVMSPKTSKGKATEGLPIKRIKDKKSTKDTVKILKVDNTNSNMKNRNEKVSVDDYCVECFKNYNFTKSISDWIQCEMCRMWLHESCTTFTNHCMRCGKLKALAYDDN</sequence>
<dbReference type="EMBL" id="OU893345">
    <property type="protein sequence ID" value="CAG9785655.1"/>
    <property type="molecule type" value="Genomic_DNA"/>
</dbReference>
<evidence type="ECO:0000256" key="1">
    <source>
        <dbReference type="SAM" id="Coils"/>
    </source>
</evidence>
<feature type="region of interest" description="Disordered" evidence="2">
    <location>
        <begin position="94"/>
        <end position="115"/>
    </location>
</feature>
<protein>
    <submittedName>
        <fullName evidence="3">Uncharacterized protein</fullName>
    </submittedName>
</protein>
<accession>A0A9N9QY07</accession>
<organism evidence="3 4">
    <name type="scientific">Diatraea saccharalis</name>
    <name type="common">sugarcane borer</name>
    <dbReference type="NCBI Taxonomy" id="40085"/>
    <lineage>
        <taxon>Eukaryota</taxon>
        <taxon>Metazoa</taxon>
        <taxon>Ecdysozoa</taxon>
        <taxon>Arthropoda</taxon>
        <taxon>Hexapoda</taxon>
        <taxon>Insecta</taxon>
        <taxon>Pterygota</taxon>
        <taxon>Neoptera</taxon>
        <taxon>Endopterygota</taxon>
        <taxon>Lepidoptera</taxon>
        <taxon>Glossata</taxon>
        <taxon>Ditrysia</taxon>
        <taxon>Pyraloidea</taxon>
        <taxon>Crambidae</taxon>
        <taxon>Crambinae</taxon>
        <taxon>Diatraea</taxon>
    </lineage>
</organism>
<reference evidence="3" key="2">
    <citation type="submission" date="2022-10" db="EMBL/GenBank/DDBJ databases">
        <authorList>
            <consortium name="ENA_rothamsted_submissions"/>
            <consortium name="culmorum"/>
            <person name="King R."/>
        </authorList>
    </citation>
    <scope>NUCLEOTIDE SEQUENCE</scope>
</reference>
<keyword evidence="4" id="KW-1185">Reference proteome</keyword>
<feature type="compositionally biased region" description="Polar residues" evidence="2">
    <location>
        <begin position="95"/>
        <end position="105"/>
    </location>
</feature>
<dbReference type="CDD" id="cd15489">
    <property type="entry name" value="PHD_SF"/>
    <property type="match status" value="1"/>
</dbReference>
<proteinExistence type="predicted"/>
<keyword evidence="1" id="KW-0175">Coiled coil</keyword>
<evidence type="ECO:0000313" key="4">
    <source>
        <dbReference type="Proteomes" id="UP001153714"/>
    </source>
</evidence>
<feature type="coiled-coil region" evidence="1">
    <location>
        <begin position="178"/>
        <end position="207"/>
    </location>
</feature>
<dbReference type="Proteomes" id="UP001153714">
    <property type="component" value="Chromosome 14"/>
</dbReference>
<dbReference type="InterPro" id="IPR011011">
    <property type="entry name" value="Znf_FYVE_PHD"/>
</dbReference>
<evidence type="ECO:0000256" key="2">
    <source>
        <dbReference type="SAM" id="MobiDB-lite"/>
    </source>
</evidence>
<name>A0A9N9QY07_9NEOP</name>
<dbReference type="SUPFAM" id="SSF57903">
    <property type="entry name" value="FYVE/PHD zinc finger"/>
    <property type="match status" value="1"/>
</dbReference>
<dbReference type="OrthoDB" id="7477068at2759"/>
<evidence type="ECO:0000313" key="3">
    <source>
        <dbReference type="EMBL" id="CAG9785655.1"/>
    </source>
</evidence>
<dbReference type="AlphaFoldDB" id="A0A9N9QY07"/>
<reference evidence="3" key="1">
    <citation type="submission" date="2021-12" db="EMBL/GenBank/DDBJ databases">
        <authorList>
            <person name="King R."/>
        </authorList>
    </citation>
    <scope>NUCLEOTIDE SEQUENCE</scope>
</reference>
<gene>
    <name evidence="3" type="ORF">DIATSA_LOCUS3670</name>
</gene>